<evidence type="ECO:0000313" key="4">
    <source>
        <dbReference type="Proteomes" id="UP000219546"/>
    </source>
</evidence>
<gene>
    <name evidence="3" type="ORF">SAMN05877753_101398</name>
</gene>
<accession>A0A285CJB7</accession>
<dbReference type="InterPro" id="IPR029044">
    <property type="entry name" value="Nucleotide-diphossugar_trans"/>
</dbReference>
<dbReference type="RefSeq" id="WP_179714140.1">
    <property type="nucleotide sequence ID" value="NZ_JBEPMQ010000003.1"/>
</dbReference>
<dbReference type="Proteomes" id="UP000219546">
    <property type="component" value="Unassembled WGS sequence"/>
</dbReference>
<evidence type="ECO:0000259" key="2">
    <source>
        <dbReference type="Pfam" id="PF00535"/>
    </source>
</evidence>
<evidence type="ECO:0000256" key="1">
    <source>
        <dbReference type="ARBA" id="ARBA00006739"/>
    </source>
</evidence>
<sequence length="330" mass="38775">MPKSYPLVTSIVLCYKKFDHLYDAINSILNQDYPRIELIISDDASGNFPEENVRNYIQKNKKNNIVNTKIIINRQNLGTVRNLNGALKAGSGEYFVGLPGDDVFYDNTVMRRVVERFVETGNEILCCRRLRCSEEGLLPLRLMPNNAYLPIIKMINSPKKQYRAFALGRYYEMASGSTTYFSRKHFERWGYFDESYILWEDGPFFAQYTRSGNIIPTAYDIIAIRYREGGISNSKPNPLMLKDYSRFINVECYQHKDKFNKLDRRYLSFLFERSTKFKGYSKSKQIWILIKYFDVVIHKLGYKYFGLFISFYESNIRSFNEVKGEKNGLQ</sequence>
<organism evidence="3 4">
    <name type="scientific">Bacillus oleivorans</name>
    <dbReference type="NCBI Taxonomy" id="1448271"/>
    <lineage>
        <taxon>Bacteria</taxon>
        <taxon>Bacillati</taxon>
        <taxon>Bacillota</taxon>
        <taxon>Bacilli</taxon>
        <taxon>Bacillales</taxon>
        <taxon>Bacillaceae</taxon>
        <taxon>Bacillus</taxon>
    </lineage>
</organism>
<name>A0A285CJB7_9BACI</name>
<dbReference type="SUPFAM" id="SSF53448">
    <property type="entry name" value="Nucleotide-diphospho-sugar transferases"/>
    <property type="match status" value="1"/>
</dbReference>
<evidence type="ECO:0000313" key="3">
    <source>
        <dbReference type="EMBL" id="SNX67083.1"/>
    </source>
</evidence>
<dbReference type="CDD" id="cd00761">
    <property type="entry name" value="Glyco_tranf_GTA_type"/>
    <property type="match status" value="1"/>
</dbReference>
<dbReference type="EMBL" id="OAOP01000001">
    <property type="protein sequence ID" value="SNX67083.1"/>
    <property type="molecule type" value="Genomic_DNA"/>
</dbReference>
<comment type="similarity">
    <text evidence="1">Belongs to the glycosyltransferase 2 family.</text>
</comment>
<dbReference type="GO" id="GO:0016758">
    <property type="term" value="F:hexosyltransferase activity"/>
    <property type="evidence" value="ECO:0007669"/>
    <property type="project" value="UniProtKB-ARBA"/>
</dbReference>
<dbReference type="Pfam" id="PF00535">
    <property type="entry name" value="Glycos_transf_2"/>
    <property type="match status" value="1"/>
</dbReference>
<keyword evidence="4" id="KW-1185">Reference proteome</keyword>
<dbReference type="InterPro" id="IPR001173">
    <property type="entry name" value="Glyco_trans_2-like"/>
</dbReference>
<dbReference type="PANTHER" id="PTHR22916">
    <property type="entry name" value="GLYCOSYLTRANSFERASE"/>
    <property type="match status" value="1"/>
</dbReference>
<reference evidence="3 4" key="1">
    <citation type="submission" date="2017-08" db="EMBL/GenBank/DDBJ databases">
        <authorList>
            <person name="de Groot N.N."/>
        </authorList>
    </citation>
    <scope>NUCLEOTIDE SEQUENCE [LARGE SCALE GENOMIC DNA]</scope>
    <source>
        <strain evidence="3 4">JC228</strain>
    </source>
</reference>
<dbReference type="PANTHER" id="PTHR22916:SF3">
    <property type="entry name" value="UDP-GLCNAC:BETAGAL BETA-1,3-N-ACETYLGLUCOSAMINYLTRANSFERASE-LIKE PROTEIN 1"/>
    <property type="match status" value="1"/>
</dbReference>
<keyword evidence="3" id="KW-0808">Transferase</keyword>
<feature type="domain" description="Glycosyltransferase 2-like" evidence="2">
    <location>
        <begin position="11"/>
        <end position="188"/>
    </location>
</feature>
<proteinExistence type="inferred from homology"/>
<dbReference type="Gene3D" id="3.90.550.10">
    <property type="entry name" value="Spore Coat Polysaccharide Biosynthesis Protein SpsA, Chain A"/>
    <property type="match status" value="1"/>
</dbReference>
<protein>
    <submittedName>
        <fullName evidence="3">GT2 family glycosyltransferase</fullName>
    </submittedName>
</protein>
<dbReference type="AlphaFoldDB" id="A0A285CJB7"/>